<evidence type="ECO:0000256" key="1">
    <source>
        <dbReference type="SAM" id="MobiDB-lite"/>
    </source>
</evidence>
<reference evidence="2" key="1">
    <citation type="submission" date="2014-01" db="EMBL/GenBank/DDBJ databases">
        <authorList>
            <person name="Brown-Elliot B."/>
            <person name="Wallace R."/>
            <person name="Lenaerts A."/>
            <person name="Ordway D."/>
            <person name="DeGroote M.A."/>
            <person name="Parker T."/>
            <person name="Sizemore C."/>
            <person name="Tallon L.J."/>
            <person name="Sadzewicz L.K."/>
            <person name="Sengamalay N."/>
            <person name="Fraser C.M."/>
            <person name="Hine E."/>
            <person name="Shefchek K.A."/>
            <person name="Das S.P."/>
            <person name="Tettelin H."/>
        </authorList>
    </citation>
    <scope>NUCLEOTIDE SEQUENCE [LARGE SCALE GENOMIC DNA]</scope>
    <source>
        <strain evidence="2">4042</strain>
    </source>
</reference>
<gene>
    <name evidence="2" type="ORF">I553_3598</name>
</gene>
<proteinExistence type="predicted"/>
<dbReference type="AlphaFoldDB" id="X8DIG6"/>
<organism evidence="2">
    <name type="scientific">Mycobacterium xenopi 4042</name>
    <dbReference type="NCBI Taxonomy" id="1299334"/>
    <lineage>
        <taxon>Bacteria</taxon>
        <taxon>Bacillati</taxon>
        <taxon>Actinomycetota</taxon>
        <taxon>Actinomycetes</taxon>
        <taxon>Mycobacteriales</taxon>
        <taxon>Mycobacteriaceae</taxon>
        <taxon>Mycobacterium</taxon>
    </lineage>
</organism>
<evidence type="ECO:0000313" key="2">
    <source>
        <dbReference type="EMBL" id="EUA68427.1"/>
    </source>
</evidence>
<sequence length="43" mass="4632">MAHGSLLSQVNASRPPTRGQTVGCRCEAGTSAHPSPRRLVWQM</sequence>
<protein>
    <submittedName>
        <fullName evidence="2">Uncharacterized protein</fullName>
    </submittedName>
</protein>
<accession>X8DIG6</accession>
<comment type="caution">
    <text evidence="2">The sequence shown here is derived from an EMBL/GenBank/DDBJ whole genome shotgun (WGS) entry which is preliminary data.</text>
</comment>
<dbReference type="EMBL" id="JAOB01000015">
    <property type="protein sequence ID" value="EUA68427.1"/>
    <property type="molecule type" value="Genomic_DNA"/>
</dbReference>
<feature type="compositionally biased region" description="Polar residues" evidence="1">
    <location>
        <begin position="1"/>
        <end position="20"/>
    </location>
</feature>
<feature type="region of interest" description="Disordered" evidence="1">
    <location>
        <begin position="1"/>
        <end position="43"/>
    </location>
</feature>
<name>X8DIG6_MYCXE</name>